<feature type="repeat" description="Solcar" evidence="10">
    <location>
        <begin position="38"/>
        <end position="118"/>
    </location>
</feature>
<evidence type="ECO:0000256" key="8">
    <source>
        <dbReference type="ARBA" id="ARBA00023128"/>
    </source>
</evidence>
<evidence type="ECO:0000256" key="7">
    <source>
        <dbReference type="ARBA" id="ARBA00022989"/>
    </source>
</evidence>
<evidence type="ECO:0000256" key="6">
    <source>
        <dbReference type="ARBA" id="ARBA00022792"/>
    </source>
</evidence>
<proteinExistence type="inferred from homology"/>
<evidence type="ECO:0008006" key="16">
    <source>
        <dbReference type="Google" id="ProtNLM"/>
    </source>
</evidence>
<comment type="similarity">
    <text evidence="2 11">Belongs to the mitochondrial carrier (TC 2.A.29) family.</text>
</comment>
<keyword evidence="9 10" id="KW-0472">Membrane</keyword>
<dbReference type="PROSITE" id="PS50920">
    <property type="entry name" value="SOLCAR"/>
    <property type="match status" value="2"/>
</dbReference>
<dbReference type="PANTHER" id="PTHR46131:SF1">
    <property type="entry name" value="SD08549P"/>
    <property type="match status" value="1"/>
</dbReference>
<dbReference type="InterPro" id="IPR023395">
    <property type="entry name" value="MCP_dom_sf"/>
</dbReference>
<dbReference type="EMBL" id="CADEBC010000524">
    <property type="protein sequence ID" value="CAB3245294.1"/>
    <property type="molecule type" value="Genomic_DNA"/>
</dbReference>
<evidence type="ECO:0000256" key="3">
    <source>
        <dbReference type="ARBA" id="ARBA00022448"/>
    </source>
</evidence>
<comment type="subcellular location">
    <subcellularLocation>
        <location evidence="1">Mitochondrion inner membrane</location>
        <topology evidence="1">Multi-pass membrane protein</topology>
    </subcellularLocation>
</comment>
<dbReference type="Proteomes" id="UP000494256">
    <property type="component" value="Unassembled WGS sequence"/>
</dbReference>
<evidence type="ECO:0000256" key="2">
    <source>
        <dbReference type="ARBA" id="ARBA00006375"/>
    </source>
</evidence>
<keyword evidence="14" id="KW-1185">Reference proteome</keyword>
<evidence type="ECO:0000256" key="1">
    <source>
        <dbReference type="ARBA" id="ARBA00004448"/>
    </source>
</evidence>
<dbReference type="Pfam" id="PF00153">
    <property type="entry name" value="Mito_carr"/>
    <property type="match status" value="3"/>
</dbReference>
<evidence type="ECO:0000313" key="15">
    <source>
        <dbReference type="Proteomes" id="UP000494256"/>
    </source>
</evidence>
<evidence type="ECO:0000256" key="10">
    <source>
        <dbReference type="PROSITE-ProRule" id="PRU00282"/>
    </source>
</evidence>
<dbReference type="OrthoDB" id="2139348at2759"/>
<keyword evidence="5" id="KW-0677">Repeat</keyword>
<dbReference type="PANTHER" id="PTHR46131">
    <property type="entry name" value="SD08549P"/>
    <property type="match status" value="1"/>
</dbReference>
<evidence type="ECO:0000256" key="11">
    <source>
        <dbReference type="RuleBase" id="RU000488"/>
    </source>
</evidence>
<evidence type="ECO:0000256" key="4">
    <source>
        <dbReference type="ARBA" id="ARBA00022692"/>
    </source>
</evidence>
<keyword evidence="7" id="KW-1133">Transmembrane helix</keyword>
<sequence>MSCECGEQEMSERHLLDRTSVAESHLVMSAPAHKPGSLQHWKEFMCGGGSAFCNILISYPLNKLIFRQMMHGVHTTFALNQLQREGLTYLYRGMLPPLLQKTLSMSVMFGVYDESLQPLLRLGFDPYLAKATSGIVAGCCEATLMPFERVQTLLIHPEYHYKFKNTAHAAMHIAKHYPIKEFYRGLLPILFRNGPSNSLFFILRDEVKARMPQQENNLYQGIQNFVAGASIGAFLSTLFYPLNVIKVNMQCRLGGSHQSIFFEFKDILSKRDFKLLNLYHGALLNISRAFLSWGITNASYEVLKKIL</sequence>
<evidence type="ECO:0000313" key="14">
    <source>
        <dbReference type="Proteomes" id="UP000494106"/>
    </source>
</evidence>
<dbReference type="EMBL" id="CADEBD010000042">
    <property type="protein sequence ID" value="CAB3220929.1"/>
    <property type="molecule type" value="Genomic_DNA"/>
</dbReference>
<reference evidence="14 15" key="1">
    <citation type="submission" date="2020-04" db="EMBL/GenBank/DDBJ databases">
        <authorList>
            <person name="Wallbank WR R."/>
            <person name="Pardo Diaz C."/>
            <person name="Kozak K."/>
            <person name="Martin S."/>
            <person name="Jiggins C."/>
            <person name="Moest M."/>
            <person name="Warren A I."/>
            <person name="Byers J.R.P. K."/>
            <person name="Montejo-Kovacevich G."/>
            <person name="Yen C E."/>
        </authorList>
    </citation>
    <scope>NUCLEOTIDE SEQUENCE [LARGE SCALE GENOMIC DNA]</scope>
</reference>
<comment type="caution">
    <text evidence="12">The sequence shown here is derived from an EMBL/GenBank/DDBJ whole genome shotgun (WGS) entry which is preliminary data.</text>
</comment>
<feature type="repeat" description="Solcar" evidence="10">
    <location>
        <begin position="125"/>
        <end position="210"/>
    </location>
</feature>
<keyword evidence="3 11" id="KW-0813">Transport</keyword>
<dbReference type="Gene3D" id="1.50.40.10">
    <property type="entry name" value="Mitochondrial carrier domain"/>
    <property type="match status" value="1"/>
</dbReference>
<dbReference type="AlphaFoldDB" id="A0A8S0YQJ2"/>
<dbReference type="Proteomes" id="UP000494106">
    <property type="component" value="Unassembled WGS sequence"/>
</dbReference>
<dbReference type="GO" id="GO:0051724">
    <property type="term" value="F:NAD transmembrane transporter activity"/>
    <property type="evidence" value="ECO:0007669"/>
    <property type="project" value="TreeGrafter"/>
</dbReference>
<dbReference type="InterPro" id="IPR018108">
    <property type="entry name" value="MCP_transmembrane"/>
</dbReference>
<evidence type="ECO:0000256" key="5">
    <source>
        <dbReference type="ARBA" id="ARBA00022737"/>
    </source>
</evidence>
<gene>
    <name evidence="13" type="ORF">APLA_LOCUS10364</name>
    <name evidence="12" type="ORF">APLA_LOCUS551</name>
</gene>
<protein>
    <recommendedName>
        <fullName evidence="16">Solute carrier family 25 member 51</fullName>
    </recommendedName>
</protein>
<dbReference type="SUPFAM" id="SSF103506">
    <property type="entry name" value="Mitochondrial carrier"/>
    <property type="match status" value="1"/>
</dbReference>
<evidence type="ECO:0000256" key="9">
    <source>
        <dbReference type="ARBA" id="ARBA00023136"/>
    </source>
</evidence>
<accession>A0A8S0YQJ2</accession>
<dbReference type="InterPro" id="IPR052465">
    <property type="entry name" value="Mito_NAD+_Carrier"/>
</dbReference>
<name>A0A8S0YQJ2_ARCPL</name>
<keyword evidence="8" id="KW-0496">Mitochondrion</keyword>
<keyword evidence="4 10" id="KW-0812">Transmembrane</keyword>
<keyword evidence="6" id="KW-0999">Mitochondrion inner membrane</keyword>
<organism evidence="12 15">
    <name type="scientific">Arctia plantaginis</name>
    <name type="common">Wood tiger moth</name>
    <name type="synonym">Phalaena plantaginis</name>
    <dbReference type="NCBI Taxonomy" id="874455"/>
    <lineage>
        <taxon>Eukaryota</taxon>
        <taxon>Metazoa</taxon>
        <taxon>Ecdysozoa</taxon>
        <taxon>Arthropoda</taxon>
        <taxon>Hexapoda</taxon>
        <taxon>Insecta</taxon>
        <taxon>Pterygota</taxon>
        <taxon>Neoptera</taxon>
        <taxon>Endopterygota</taxon>
        <taxon>Lepidoptera</taxon>
        <taxon>Glossata</taxon>
        <taxon>Ditrysia</taxon>
        <taxon>Noctuoidea</taxon>
        <taxon>Erebidae</taxon>
        <taxon>Arctiinae</taxon>
        <taxon>Arctia</taxon>
    </lineage>
</organism>
<evidence type="ECO:0000313" key="13">
    <source>
        <dbReference type="EMBL" id="CAB3245294.1"/>
    </source>
</evidence>
<evidence type="ECO:0000313" key="12">
    <source>
        <dbReference type="EMBL" id="CAB3220929.1"/>
    </source>
</evidence>
<dbReference type="GO" id="GO:0005743">
    <property type="term" value="C:mitochondrial inner membrane"/>
    <property type="evidence" value="ECO:0007669"/>
    <property type="project" value="UniProtKB-SubCell"/>
</dbReference>